<evidence type="ECO:0000256" key="7">
    <source>
        <dbReference type="ARBA" id="ARBA00022676"/>
    </source>
</evidence>
<dbReference type="PANTHER" id="PTHR12871">
    <property type="entry name" value="BETA-1,2-N-ACETYLGLUCOSAMINYLTRANSFERASE II"/>
    <property type="match status" value="1"/>
</dbReference>
<evidence type="ECO:0000256" key="23">
    <source>
        <dbReference type="PIRSR" id="PIRSR607754-1"/>
    </source>
</evidence>
<evidence type="ECO:0000256" key="2">
    <source>
        <dbReference type="ARBA" id="ARBA00004323"/>
    </source>
</evidence>
<evidence type="ECO:0000256" key="25">
    <source>
        <dbReference type="PIRSR" id="PIRSR607754-3"/>
    </source>
</evidence>
<keyword evidence="27" id="KW-1185">Reference proteome</keyword>
<evidence type="ECO:0000313" key="28">
    <source>
        <dbReference type="RefSeq" id="XP_051858525.1"/>
    </source>
</evidence>
<keyword evidence="9 26" id="KW-0812">Transmembrane</keyword>
<feature type="binding site" evidence="24">
    <location>
        <position position="339"/>
    </location>
    <ligand>
        <name>Mn(2+)</name>
        <dbReference type="ChEBI" id="CHEBI:29035"/>
    </ligand>
</feature>
<evidence type="ECO:0000256" key="18">
    <source>
        <dbReference type="ARBA" id="ARBA00029663"/>
    </source>
</evidence>
<keyword evidence="16" id="KW-0325">Glycoprotein</keyword>
<sequence>MENKQVKFYIVWICGLLLYIYLVIFFWEFSKFLKYSNVVEPNKQQQLSEARFFNEADIPTLSIEEIKIRIISINKQQLVLNEEAYGPLANDSVIILIQVHKRVEYLKHLIYSLSLARNISQALVIFSHDYYDNAINDLVQSIKFCKVMQIFYPHTVQMHPNEFPGDDPNECSQQSSIEGNPLSKCNNVLHNVTQMKHHWWWKANMVFNGLEITKHHKGLVLFLEEDHYVAEDFLHVLLLMQESRGNLCPDCNVLALGNYLKSFQYFTYHKKVEAEPWYVGKHNMGFAINRTLWTNINRCAKSFCNYNDYNWDWSLQHVSSWCLKRQLLVMAIKGTRVFHIGNWQVAKLS</sequence>
<evidence type="ECO:0000256" key="8">
    <source>
        <dbReference type="ARBA" id="ARBA00022679"/>
    </source>
</evidence>
<feature type="binding site" evidence="23">
    <location>
        <begin position="194"/>
        <end position="198"/>
    </location>
    <ligand>
        <name>substrate</name>
    </ligand>
</feature>
<keyword evidence="17 24" id="KW-0464">Manganese</keyword>
<keyword evidence="13" id="KW-0333">Golgi apparatus</keyword>
<evidence type="ECO:0000256" key="16">
    <source>
        <dbReference type="ARBA" id="ARBA00023180"/>
    </source>
</evidence>
<dbReference type="GO" id="GO:0009312">
    <property type="term" value="P:oligosaccharide biosynthetic process"/>
    <property type="evidence" value="ECO:0007669"/>
    <property type="project" value="InterPro"/>
</dbReference>
<reference evidence="28" key="1">
    <citation type="submission" date="2025-08" db="UniProtKB">
        <authorList>
            <consortium name="RefSeq"/>
        </authorList>
    </citation>
    <scope>IDENTIFICATION</scope>
    <source>
        <strain evidence="28">15112-1751.03</strain>
        <tissue evidence="28">Whole Adult</tissue>
    </source>
</reference>
<dbReference type="OrthoDB" id="7865279at2759"/>
<dbReference type="GO" id="GO:0046872">
    <property type="term" value="F:metal ion binding"/>
    <property type="evidence" value="ECO:0007669"/>
    <property type="project" value="UniProtKB-KW"/>
</dbReference>
<evidence type="ECO:0000256" key="26">
    <source>
        <dbReference type="SAM" id="Phobius"/>
    </source>
</evidence>
<dbReference type="PANTHER" id="PTHR12871:SF0">
    <property type="entry name" value="ALPHA-1,6-MANNOSYL-GLYCOPROTEIN 2-BETA-N-ACETYLGLUCOSAMINYLTRANSFERASE"/>
    <property type="match status" value="1"/>
</dbReference>
<dbReference type="GO" id="GO:0006487">
    <property type="term" value="P:protein N-linked glycosylation"/>
    <property type="evidence" value="ECO:0007669"/>
    <property type="project" value="TreeGrafter"/>
</dbReference>
<dbReference type="AlphaFoldDB" id="A0A9C6SS80"/>
<dbReference type="RefSeq" id="XP_051858525.1">
    <property type="nucleotide sequence ID" value="XM_052002565.1"/>
</dbReference>
<evidence type="ECO:0000256" key="22">
    <source>
        <dbReference type="ARBA" id="ARBA00093257"/>
    </source>
</evidence>
<accession>A0A9C6SS80</accession>
<evidence type="ECO:0000256" key="1">
    <source>
        <dbReference type="ARBA" id="ARBA00001936"/>
    </source>
</evidence>
<dbReference type="GO" id="GO:0005795">
    <property type="term" value="C:Golgi stack"/>
    <property type="evidence" value="ECO:0007669"/>
    <property type="project" value="InterPro"/>
</dbReference>
<evidence type="ECO:0000313" key="27">
    <source>
        <dbReference type="Proteomes" id="UP000515160"/>
    </source>
</evidence>
<dbReference type="GO" id="GO:0008455">
    <property type="term" value="F:alpha-1,6-mannosylglycoprotein 2-beta-N-acetylglucosaminyltransferase activity"/>
    <property type="evidence" value="ECO:0007669"/>
    <property type="project" value="UniProtKB-EC"/>
</dbReference>
<name>A0A9C6SS80_DROAB</name>
<evidence type="ECO:0000256" key="12">
    <source>
        <dbReference type="ARBA" id="ARBA00022989"/>
    </source>
</evidence>
<evidence type="ECO:0000256" key="3">
    <source>
        <dbReference type="ARBA" id="ARBA00004922"/>
    </source>
</evidence>
<keyword evidence="7" id="KW-0328">Glycosyltransferase</keyword>
<dbReference type="GeneID" id="117565563"/>
<comment type="catalytic activity">
    <reaction evidence="22">
        <text>an N(4)-{beta-D-GlcNAc-(1-&gt;2)-alpha-D-Man-(1-&gt;3)-[alpha-D-Man-(1-&gt;6)]-beta-D-Man-(1-&gt;4)-beta-D-GlcNAc-(1-&gt;4)-beta-D-GlcNAc}-L-asparaginyl-[protein] + UDP-N-acetyl-alpha-D-glucosamine = N(4)-{beta-D-GlcNAc-(1-&gt;2)-alpha-D-Man-(1-&gt;3)-[beta-D-GlcNAc-(1-&gt;2)-alpha-D-Man-(1-&gt;6)]-beta-D-Man-(1-&gt;4)-beta-D-GlcNAc-(1-&gt;4)-beta-D-GlcNAc}-L-asparaginyl-[protein] + UDP + H(+)</text>
        <dbReference type="Rhea" id="RHEA:12941"/>
        <dbReference type="Rhea" id="RHEA-COMP:13526"/>
        <dbReference type="Rhea" id="RHEA-COMP:14369"/>
        <dbReference type="ChEBI" id="CHEBI:15378"/>
        <dbReference type="ChEBI" id="CHEBI:57705"/>
        <dbReference type="ChEBI" id="CHEBI:58223"/>
        <dbReference type="ChEBI" id="CHEBI:60615"/>
        <dbReference type="ChEBI" id="CHEBI:60651"/>
        <dbReference type="EC" id="2.4.1.143"/>
    </reaction>
</comment>
<feature type="binding site" evidence="23">
    <location>
        <position position="129"/>
    </location>
    <ligand>
        <name>substrate</name>
    </ligand>
</feature>
<dbReference type="InterPro" id="IPR029044">
    <property type="entry name" value="Nucleotide-diphossugar_trans"/>
</dbReference>
<evidence type="ECO:0000256" key="4">
    <source>
        <dbReference type="ARBA" id="ARBA00011011"/>
    </source>
</evidence>
<evidence type="ECO:0000256" key="5">
    <source>
        <dbReference type="ARBA" id="ARBA00012613"/>
    </source>
</evidence>
<evidence type="ECO:0000256" key="15">
    <source>
        <dbReference type="ARBA" id="ARBA00023157"/>
    </source>
</evidence>
<feature type="binding site" evidence="23">
    <location>
        <begin position="98"/>
        <end position="102"/>
    </location>
    <ligand>
        <name>substrate</name>
    </ligand>
</feature>
<dbReference type="Gene3D" id="3.90.550.10">
    <property type="entry name" value="Spore Coat Polysaccharide Biosynthesis Protein SpsA, Chain A"/>
    <property type="match status" value="1"/>
</dbReference>
<comment type="subcellular location">
    <subcellularLocation>
        <location evidence="2">Golgi apparatus membrane</location>
        <topology evidence="2">Single-pass type II membrane protein</topology>
    </subcellularLocation>
</comment>
<evidence type="ECO:0000256" key="20">
    <source>
        <dbReference type="ARBA" id="ARBA00032552"/>
    </source>
</evidence>
<proteinExistence type="inferred from homology"/>
<dbReference type="EC" id="2.4.1.143" evidence="5"/>
<dbReference type="SUPFAM" id="SSF53448">
    <property type="entry name" value="Nucleotide-diphospho-sugar transferases"/>
    <property type="match status" value="1"/>
</dbReference>
<keyword evidence="12 26" id="KW-1133">Transmembrane helix</keyword>
<comment type="cofactor">
    <cofactor evidence="1 24">
        <name>Mn(2+)</name>
        <dbReference type="ChEBI" id="CHEBI:29035"/>
    </cofactor>
</comment>
<evidence type="ECO:0000256" key="19">
    <source>
        <dbReference type="ARBA" id="ARBA00031203"/>
    </source>
</evidence>
<feature type="disulfide bond" evidence="25">
    <location>
        <begin position="248"/>
        <end position="251"/>
    </location>
</feature>
<feature type="disulfide bond" evidence="25">
    <location>
        <begin position="299"/>
        <end position="322"/>
    </location>
</feature>
<dbReference type="Proteomes" id="UP000515160">
    <property type="component" value="Chromosome 2L"/>
</dbReference>
<evidence type="ECO:0000256" key="9">
    <source>
        <dbReference type="ARBA" id="ARBA00022692"/>
    </source>
</evidence>
<comment type="similarity">
    <text evidence="4">Belongs to the glycosyltransferase 16 (GT16) protein family.</text>
</comment>
<dbReference type="GO" id="GO:0000139">
    <property type="term" value="C:Golgi membrane"/>
    <property type="evidence" value="ECO:0007669"/>
    <property type="project" value="UniProtKB-SubCell"/>
</dbReference>
<dbReference type="InterPro" id="IPR007754">
    <property type="entry name" value="GlcNAc_II"/>
</dbReference>
<evidence type="ECO:0000256" key="10">
    <source>
        <dbReference type="ARBA" id="ARBA00022723"/>
    </source>
</evidence>
<keyword evidence="8" id="KW-0808">Transferase</keyword>
<dbReference type="Pfam" id="PF05060">
    <property type="entry name" value="MGAT2"/>
    <property type="match status" value="1"/>
</dbReference>
<evidence type="ECO:0000256" key="24">
    <source>
        <dbReference type="PIRSR" id="PIRSR607754-2"/>
    </source>
</evidence>
<feature type="binding site" evidence="24">
    <location>
        <position position="226"/>
    </location>
    <ligand>
        <name>Mn(2+)</name>
        <dbReference type="ChEBI" id="CHEBI:29035"/>
    </ligand>
</feature>
<feature type="transmembrane region" description="Helical" evidence="26">
    <location>
        <begin position="6"/>
        <end position="27"/>
    </location>
</feature>
<keyword evidence="15 25" id="KW-1015">Disulfide bond</keyword>
<keyword evidence="11" id="KW-0735">Signal-anchor</keyword>
<evidence type="ECO:0000256" key="13">
    <source>
        <dbReference type="ARBA" id="ARBA00023034"/>
    </source>
</evidence>
<keyword evidence="10 24" id="KW-0479">Metal-binding</keyword>
<organism evidence="27 28">
    <name type="scientific">Drosophila albomicans</name>
    <name type="common">Fruit fly</name>
    <dbReference type="NCBI Taxonomy" id="7291"/>
    <lineage>
        <taxon>Eukaryota</taxon>
        <taxon>Metazoa</taxon>
        <taxon>Ecdysozoa</taxon>
        <taxon>Arthropoda</taxon>
        <taxon>Hexapoda</taxon>
        <taxon>Insecta</taxon>
        <taxon>Pterygota</taxon>
        <taxon>Neoptera</taxon>
        <taxon>Endopterygota</taxon>
        <taxon>Diptera</taxon>
        <taxon>Brachycera</taxon>
        <taxon>Muscomorpha</taxon>
        <taxon>Ephydroidea</taxon>
        <taxon>Drosophilidae</taxon>
        <taxon>Drosophila</taxon>
    </lineage>
</organism>
<evidence type="ECO:0000256" key="11">
    <source>
        <dbReference type="ARBA" id="ARBA00022968"/>
    </source>
</evidence>
<evidence type="ECO:0000256" key="21">
    <source>
        <dbReference type="ARBA" id="ARBA00032915"/>
    </source>
</evidence>
<evidence type="ECO:0000256" key="6">
    <source>
        <dbReference type="ARBA" id="ARBA00014817"/>
    </source>
</evidence>
<comment type="pathway">
    <text evidence="3">Protein modification; protein glycosylation.</text>
</comment>
<keyword evidence="14 26" id="KW-0472">Membrane</keyword>
<protein>
    <recommendedName>
        <fullName evidence="6">Alpha-1,6-mannosyl-glycoprotein 2-beta-N-acetylglucosaminyltransferase</fullName>
        <ecNumber evidence="5">2.4.1.143</ecNumber>
    </recommendedName>
    <alternativeName>
        <fullName evidence="21">Beta-1,2-N-acetylglucosaminyltransferase II</fullName>
    </alternativeName>
    <alternativeName>
        <fullName evidence="20">GlcNAc-T II</fullName>
    </alternativeName>
    <alternativeName>
        <fullName evidence="19">Mannoside acetylglucosaminyltransferase 2</fullName>
    </alternativeName>
    <alternativeName>
        <fullName evidence="18">N-glycosyl-oligosaccharide-glycoprotein N-acetylglucosaminyltransferase II</fullName>
    </alternativeName>
</protein>
<evidence type="ECO:0000256" key="17">
    <source>
        <dbReference type="ARBA" id="ARBA00023211"/>
    </source>
</evidence>
<evidence type="ECO:0000256" key="14">
    <source>
        <dbReference type="ARBA" id="ARBA00023136"/>
    </source>
</evidence>
<gene>
    <name evidence="28" type="primary">LOC117565563</name>
</gene>